<sequence length="116" mass="12585">MNVKMCCGVRTPLCNYGPDVTPPTEQPGTMTSGRAGPGSAISVTLQHLRQDFTLHRGQMLAWSPKTSARLQLMGAVVCGNRQLATKTNDSPSLICSYSSKHQDRGSFCATQLVWFP</sequence>
<proteinExistence type="predicted"/>
<keyword evidence="2" id="KW-1185">Reference proteome</keyword>
<evidence type="ECO:0000313" key="2">
    <source>
        <dbReference type="Proteomes" id="UP001157502"/>
    </source>
</evidence>
<accession>A0ACC2GG19</accession>
<protein>
    <submittedName>
        <fullName evidence="1">Uncharacterized protein</fullName>
    </submittedName>
</protein>
<name>A0ACC2GG19_DALPE</name>
<evidence type="ECO:0000313" key="1">
    <source>
        <dbReference type="EMBL" id="KAJ8002611.1"/>
    </source>
</evidence>
<dbReference type="Proteomes" id="UP001157502">
    <property type="component" value="Chromosome 13"/>
</dbReference>
<dbReference type="EMBL" id="CM055740">
    <property type="protein sequence ID" value="KAJ8002611.1"/>
    <property type="molecule type" value="Genomic_DNA"/>
</dbReference>
<gene>
    <name evidence="1" type="ORF">DPEC_G00160690</name>
</gene>
<reference evidence="1" key="1">
    <citation type="submission" date="2021-05" db="EMBL/GenBank/DDBJ databases">
        <authorList>
            <person name="Pan Q."/>
            <person name="Jouanno E."/>
            <person name="Zahm M."/>
            <person name="Klopp C."/>
            <person name="Cabau C."/>
            <person name="Louis A."/>
            <person name="Berthelot C."/>
            <person name="Parey E."/>
            <person name="Roest Crollius H."/>
            <person name="Montfort J."/>
            <person name="Robinson-Rechavi M."/>
            <person name="Bouchez O."/>
            <person name="Lampietro C."/>
            <person name="Lopez Roques C."/>
            <person name="Donnadieu C."/>
            <person name="Postlethwait J."/>
            <person name="Bobe J."/>
            <person name="Dillon D."/>
            <person name="Chandos A."/>
            <person name="von Hippel F."/>
            <person name="Guiguen Y."/>
        </authorList>
    </citation>
    <scope>NUCLEOTIDE SEQUENCE</scope>
    <source>
        <strain evidence="1">YG-Jan2019</strain>
    </source>
</reference>
<comment type="caution">
    <text evidence="1">The sequence shown here is derived from an EMBL/GenBank/DDBJ whole genome shotgun (WGS) entry which is preliminary data.</text>
</comment>
<organism evidence="1 2">
    <name type="scientific">Dallia pectoralis</name>
    <name type="common">Alaska blackfish</name>
    <dbReference type="NCBI Taxonomy" id="75939"/>
    <lineage>
        <taxon>Eukaryota</taxon>
        <taxon>Metazoa</taxon>
        <taxon>Chordata</taxon>
        <taxon>Craniata</taxon>
        <taxon>Vertebrata</taxon>
        <taxon>Euteleostomi</taxon>
        <taxon>Actinopterygii</taxon>
        <taxon>Neopterygii</taxon>
        <taxon>Teleostei</taxon>
        <taxon>Protacanthopterygii</taxon>
        <taxon>Esociformes</taxon>
        <taxon>Umbridae</taxon>
        <taxon>Dallia</taxon>
    </lineage>
</organism>